<protein>
    <recommendedName>
        <fullName evidence="1">Aspartyl/glutamyl-tRNA(Asn/Gln) amidotransferase subunit C</fullName>
        <shortName evidence="1">Asp/Glu-ADT subunit C</shortName>
        <ecNumber evidence="1">6.3.5.-</ecNumber>
    </recommendedName>
</protein>
<dbReference type="NCBIfam" id="TIGR00135">
    <property type="entry name" value="gatC"/>
    <property type="match status" value="1"/>
</dbReference>
<sequence length="98" mass="10378">MAEINRDDVAHLARLAHIDMTDDELDRMAGELGGIVDAIKSVSEVAGDDVPATSHPIPLSNVFRDDVVGETLSNEEALLGAPDNADGRFKVPAILDGE</sequence>
<dbReference type="GO" id="GO:0006450">
    <property type="term" value="P:regulation of translational fidelity"/>
    <property type="evidence" value="ECO:0007669"/>
    <property type="project" value="InterPro"/>
</dbReference>
<dbReference type="GO" id="GO:0005524">
    <property type="term" value="F:ATP binding"/>
    <property type="evidence" value="ECO:0007669"/>
    <property type="project" value="UniProtKB-KW"/>
</dbReference>
<comment type="function">
    <text evidence="1">Allows the formation of correctly charged Asn-tRNA(Asn) or Gln-tRNA(Gln) through the transamidation of misacylated Asp-tRNA(Asn) or Glu-tRNA(Gln) in organisms which lack either or both of asparaginyl-tRNA or glutaminyl-tRNA synthetases. The reaction takes place in the presence of glutamine and ATP through an activated phospho-Asp-tRNA(Asn) or phospho-Glu-tRNA(Gln).</text>
</comment>
<dbReference type="OrthoDB" id="5295223at2"/>
<keyword evidence="2" id="KW-0808">Transferase</keyword>
<dbReference type="Pfam" id="PF02686">
    <property type="entry name" value="GatC"/>
    <property type="match status" value="1"/>
</dbReference>
<evidence type="ECO:0000256" key="1">
    <source>
        <dbReference type="HAMAP-Rule" id="MF_00122"/>
    </source>
</evidence>
<keyword evidence="1" id="KW-0547">Nucleotide-binding</keyword>
<dbReference type="SUPFAM" id="SSF141000">
    <property type="entry name" value="Glu-tRNAGln amidotransferase C subunit"/>
    <property type="match status" value="1"/>
</dbReference>
<dbReference type="EC" id="6.3.5.-" evidence="1"/>
<keyword evidence="1" id="KW-0648">Protein biosynthesis</keyword>
<name>A0A2S5IYA6_9MICC</name>
<dbReference type="RefSeq" id="WP_104121000.1">
    <property type="nucleotide sequence ID" value="NZ_PRKW01000003.1"/>
</dbReference>
<keyword evidence="3" id="KW-1185">Reference proteome</keyword>
<comment type="similarity">
    <text evidence="1">Belongs to the GatC family.</text>
</comment>
<dbReference type="InterPro" id="IPR036113">
    <property type="entry name" value="Asp/Glu-ADT_sf_sub_c"/>
</dbReference>
<dbReference type="InterPro" id="IPR003837">
    <property type="entry name" value="GatC"/>
</dbReference>
<evidence type="ECO:0000313" key="3">
    <source>
        <dbReference type="Proteomes" id="UP000239297"/>
    </source>
</evidence>
<keyword evidence="1" id="KW-0067">ATP-binding</keyword>
<dbReference type="AlphaFoldDB" id="A0A2S5IYA6"/>
<dbReference type="GO" id="GO:0016740">
    <property type="term" value="F:transferase activity"/>
    <property type="evidence" value="ECO:0007669"/>
    <property type="project" value="UniProtKB-KW"/>
</dbReference>
<dbReference type="HAMAP" id="MF_00122">
    <property type="entry name" value="GatC"/>
    <property type="match status" value="1"/>
</dbReference>
<keyword evidence="1" id="KW-0436">Ligase</keyword>
<proteinExistence type="inferred from homology"/>
<dbReference type="EMBL" id="PRKW01000003">
    <property type="protein sequence ID" value="PPB49511.1"/>
    <property type="molecule type" value="Genomic_DNA"/>
</dbReference>
<comment type="catalytic activity">
    <reaction evidence="1">
        <text>L-aspartyl-tRNA(Asn) + L-glutamine + ATP + H2O = L-asparaginyl-tRNA(Asn) + L-glutamate + ADP + phosphate + 2 H(+)</text>
        <dbReference type="Rhea" id="RHEA:14513"/>
        <dbReference type="Rhea" id="RHEA-COMP:9674"/>
        <dbReference type="Rhea" id="RHEA-COMP:9677"/>
        <dbReference type="ChEBI" id="CHEBI:15377"/>
        <dbReference type="ChEBI" id="CHEBI:15378"/>
        <dbReference type="ChEBI" id="CHEBI:29985"/>
        <dbReference type="ChEBI" id="CHEBI:30616"/>
        <dbReference type="ChEBI" id="CHEBI:43474"/>
        <dbReference type="ChEBI" id="CHEBI:58359"/>
        <dbReference type="ChEBI" id="CHEBI:78515"/>
        <dbReference type="ChEBI" id="CHEBI:78516"/>
        <dbReference type="ChEBI" id="CHEBI:456216"/>
    </reaction>
</comment>
<comment type="caution">
    <text evidence="2">The sequence shown here is derived from an EMBL/GenBank/DDBJ whole genome shotgun (WGS) entry which is preliminary data.</text>
</comment>
<dbReference type="Proteomes" id="UP000239297">
    <property type="component" value="Unassembled WGS sequence"/>
</dbReference>
<organism evidence="2 3">
    <name type="scientific">Arthrobacter pityocampae</name>
    <dbReference type="NCBI Taxonomy" id="547334"/>
    <lineage>
        <taxon>Bacteria</taxon>
        <taxon>Bacillati</taxon>
        <taxon>Actinomycetota</taxon>
        <taxon>Actinomycetes</taxon>
        <taxon>Micrococcales</taxon>
        <taxon>Micrococcaceae</taxon>
        <taxon>Arthrobacter</taxon>
    </lineage>
</organism>
<evidence type="ECO:0000313" key="2">
    <source>
        <dbReference type="EMBL" id="PPB49511.1"/>
    </source>
</evidence>
<accession>A0A2S5IYA6</accession>
<reference evidence="2 3" key="1">
    <citation type="journal article" date="2014" name="Int. J. Syst. Evol. Microbiol.">
        <title>Arthrobacter pityocampae sp. nov., isolated from Thaumetopoea pityocampa (Lep., Thaumetopoeidae).</title>
        <authorList>
            <person name="Ince I.A."/>
            <person name="Demirbag Z."/>
            <person name="Kati H."/>
        </authorList>
    </citation>
    <scope>NUCLEOTIDE SEQUENCE [LARGE SCALE GENOMIC DNA]</scope>
    <source>
        <strain evidence="2 3">Tp2</strain>
    </source>
</reference>
<comment type="catalytic activity">
    <reaction evidence="1">
        <text>L-glutamyl-tRNA(Gln) + L-glutamine + ATP + H2O = L-glutaminyl-tRNA(Gln) + L-glutamate + ADP + phosphate + H(+)</text>
        <dbReference type="Rhea" id="RHEA:17521"/>
        <dbReference type="Rhea" id="RHEA-COMP:9681"/>
        <dbReference type="Rhea" id="RHEA-COMP:9684"/>
        <dbReference type="ChEBI" id="CHEBI:15377"/>
        <dbReference type="ChEBI" id="CHEBI:15378"/>
        <dbReference type="ChEBI" id="CHEBI:29985"/>
        <dbReference type="ChEBI" id="CHEBI:30616"/>
        <dbReference type="ChEBI" id="CHEBI:43474"/>
        <dbReference type="ChEBI" id="CHEBI:58359"/>
        <dbReference type="ChEBI" id="CHEBI:78520"/>
        <dbReference type="ChEBI" id="CHEBI:78521"/>
        <dbReference type="ChEBI" id="CHEBI:456216"/>
    </reaction>
</comment>
<gene>
    <name evidence="1" type="primary">gatC</name>
    <name evidence="2" type="ORF">C4K88_07405</name>
</gene>
<dbReference type="GO" id="GO:0006412">
    <property type="term" value="P:translation"/>
    <property type="evidence" value="ECO:0007669"/>
    <property type="project" value="UniProtKB-UniRule"/>
</dbReference>
<dbReference type="Gene3D" id="1.10.20.60">
    <property type="entry name" value="Glu-tRNAGln amidotransferase C subunit, N-terminal domain"/>
    <property type="match status" value="1"/>
</dbReference>
<dbReference type="GO" id="GO:0050566">
    <property type="term" value="F:asparaginyl-tRNA synthase (glutamine-hydrolyzing) activity"/>
    <property type="evidence" value="ECO:0007669"/>
    <property type="project" value="RHEA"/>
</dbReference>
<dbReference type="GO" id="GO:0050567">
    <property type="term" value="F:glutaminyl-tRNA synthase (glutamine-hydrolyzing) activity"/>
    <property type="evidence" value="ECO:0007669"/>
    <property type="project" value="UniProtKB-UniRule"/>
</dbReference>
<comment type="subunit">
    <text evidence="1">Heterotrimer of A, B and C subunits.</text>
</comment>